<reference evidence="2 3" key="1">
    <citation type="submission" date="2018-10" db="EMBL/GenBank/DDBJ databases">
        <title>Sequencing the genomes of 1000 actinobacteria strains.</title>
        <authorList>
            <person name="Klenk H.-P."/>
        </authorList>
    </citation>
    <scope>NUCLEOTIDE SEQUENCE [LARGE SCALE GENOMIC DNA]</scope>
    <source>
        <strain evidence="2 3">DSM 43800</strain>
    </source>
</reference>
<protein>
    <submittedName>
        <fullName evidence="2">TPR repeat protein</fullName>
    </submittedName>
</protein>
<dbReference type="EMBL" id="RBXO01000001">
    <property type="protein sequence ID" value="RKT56542.1"/>
    <property type="molecule type" value="Genomic_DNA"/>
</dbReference>
<dbReference type="SUPFAM" id="SSF81901">
    <property type="entry name" value="HCP-like"/>
    <property type="match status" value="1"/>
</dbReference>
<dbReference type="OrthoDB" id="8550139at2"/>
<organism evidence="2 3">
    <name type="scientific">Saccharothrix australiensis</name>
    <dbReference type="NCBI Taxonomy" id="2072"/>
    <lineage>
        <taxon>Bacteria</taxon>
        <taxon>Bacillati</taxon>
        <taxon>Actinomycetota</taxon>
        <taxon>Actinomycetes</taxon>
        <taxon>Pseudonocardiales</taxon>
        <taxon>Pseudonocardiaceae</taxon>
        <taxon>Saccharothrix</taxon>
    </lineage>
</organism>
<dbReference type="SMART" id="SM00671">
    <property type="entry name" value="SEL1"/>
    <property type="match status" value="6"/>
</dbReference>
<dbReference type="InterPro" id="IPR027417">
    <property type="entry name" value="P-loop_NTPase"/>
</dbReference>
<name>A0A495W4G2_9PSEU</name>
<keyword evidence="3" id="KW-1185">Reference proteome</keyword>
<accession>A0A495W4G2</accession>
<dbReference type="PANTHER" id="PTHR11102:SF160">
    <property type="entry name" value="ERAD-ASSOCIATED E3 UBIQUITIN-PROTEIN LIGASE COMPONENT HRD3"/>
    <property type="match status" value="1"/>
</dbReference>
<feature type="compositionally biased region" description="Gly residues" evidence="1">
    <location>
        <begin position="640"/>
        <end position="662"/>
    </location>
</feature>
<dbReference type="InterPro" id="IPR050767">
    <property type="entry name" value="Sel1_AlgK"/>
</dbReference>
<dbReference type="InterPro" id="IPR006597">
    <property type="entry name" value="Sel1-like"/>
</dbReference>
<dbReference type="Gene3D" id="1.25.40.10">
    <property type="entry name" value="Tetratricopeptide repeat domain"/>
    <property type="match status" value="2"/>
</dbReference>
<feature type="region of interest" description="Disordered" evidence="1">
    <location>
        <begin position="634"/>
        <end position="662"/>
    </location>
</feature>
<dbReference type="Proteomes" id="UP000282084">
    <property type="component" value="Unassembled WGS sequence"/>
</dbReference>
<dbReference type="AlphaFoldDB" id="A0A495W4G2"/>
<evidence type="ECO:0000313" key="2">
    <source>
        <dbReference type="EMBL" id="RKT56542.1"/>
    </source>
</evidence>
<proteinExistence type="predicted"/>
<dbReference type="PANTHER" id="PTHR11102">
    <property type="entry name" value="SEL-1-LIKE PROTEIN"/>
    <property type="match status" value="1"/>
</dbReference>
<gene>
    <name evidence="2" type="ORF">C8E97_5241</name>
</gene>
<feature type="region of interest" description="Disordered" evidence="1">
    <location>
        <begin position="994"/>
        <end position="1013"/>
    </location>
</feature>
<evidence type="ECO:0000256" key="1">
    <source>
        <dbReference type="SAM" id="MobiDB-lite"/>
    </source>
</evidence>
<dbReference type="SUPFAM" id="SSF52540">
    <property type="entry name" value="P-loop containing nucleoside triphosphate hydrolases"/>
    <property type="match status" value="1"/>
</dbReference>
<dbReference type="RefSeq" id="WP_147455238.1">
    <property type="nucleotide sequence ID" value="NZ_RBXO01000001.1"/>
</dbReference>
<evidence type="ECO:0000313" key="3">
    <source>
        <dbReference type="Proteomes" id="UP000282084"/>
    </source>
</evidence>
<dbReference type="InterPro" id="IPR011990">
    <property type="entry name" value="TPR-like_helical_dom_sf"/>
</dbReference>
<sequence length="1197" mass="125071">MEESVVNTVRDAHGNVVQAGTIHGGVHFGPPPPFRVDPWRAAPAPLPGDPARQPSLLLGAAGEVVPFGGRDDELRELAAWRDATPGLSVLLLHGPGGQGKTRLAARFAALSADAGWSVFAARDSPGPPTSPEGDVLVVVDYADRWPYRHLTALVERLAEGAGRARVLLVARTAGWWQAVAGRAEHLGLHVDALPLGPLGEPDRPAAFAAARDRFGEVLGAPTADGPPTSLAGRAFGSVLTVHMAALVTVMEARERTTGVPTDPEGMAAYLLRREYRGWRELVERGEGFRTAPDELARIVAAAVVTGPVPAARGDALLAALGLPATAARDHRACYPPHDPGDVLEPLYPDRLAEDFLALLLPGHRARGFDAEPWTAPLLARVATLAPGGAPANRRVVTALAAAAERWPHVAAHLADLLRAEPAVAVREGGAALEALAACPVDPAALTAVEACFPPGPDVDLDVGMAAVAERVVGDDPDRLRALGRRLAAAGRLEDAVRAAWRAVADLADPADALTDLGEWLTALGHREQGLACTRRAVATAAEPARALANLSAQLAGLGLRSEAVEAGERAVARHRALDGRSTDLARVLADVGRALAEVGRAEEATAHLREAVALFAAAGERPALAAALTGLAETASDSGPAGGPDSGPAGGPGSRAGIGWAGGSAGGSAEAVDAARTAVGLARDLVRRNSRAHRPLLARSLAALGGLTRDPVTAAEAVDRWRELAAEHPRAHLPSLADALVTLGGLTTGDAAEHALDEAIRGYRRLSAVNPLPHERRLLSAVAALAALRPDARRWRPRDGRSPDTDALFNRGVRAARAGRPRRARRHYLRAARAGHAYAMVNLGHLGPPAAAERWWRAAVDRGVTSALLLLGALCEEQGRLAEAKDWYHRGALAGAPDAMVRLARLLAAGGDDVAAQGWFEAVAATGDVAGDHGLGALLLDQGTPDRAEPHLTRAAEFGHLDAAVLLGDLLARRGDGERARHWYRRAAAAGHEDARRRLAGAPPPPPPPDRHPVVGAARELDIPAFEVSGVGAVDLAAALLDRHADELVAAGDLAGARDVYLEEARRHRVLLAGRAVPVSPRMADALTFHLATALTRAGSLAGRLRSPAALEHTAEGLALFRGLGDADLRVRSSLAQCLRIYAAVRIARGAEWDEACAAARESVDLLTALADEAPDAFTREADLSRQTLALCLEHRP</sequence>
<comment type="caution">
    <text evidence="2">The sequence shown here is derived from an EMBL/GenBank/DDBJ whole genome shotgun (WGS) entry which is preliminary data.</text>
</comment>
<dbReference type="SUPFAM" id="SSF48452">
    <property type="entry name" value="TPR-like"/>
    <property type="match status" value="1"/>
</dbReference>